<feature type="transmembrane region" description="Helical" evidence="1">
    <location>
        <begin position="37"/>
        <end position="55"/>
    </location>
</feature>
<proteinExistence type="predicted"/>
<name>A0A381R843_9ZZZZ</name>
<keyword evidence="1" id="KW-1133">Transmembrane helix</keyword>
<sequence length="144" mass="15676">MNWLKRTVSICAIAGTLIFGGVTNARAETLEIVFINSIWGAAIGGVSGLAIWALQDEDKEDKLFPKYVIKGMAFGLFVGMGVGAFEARSGDGIFMSDGKPKGLLHLDTNSHLLALQPAKLLPRPEFDFEVDSPQWRLDLFTASF</sequence>
<evidence type="ECO:0000256" key="1">
    <source>
        <dbReference type="SAM" id="Phobius"/>
    </source>
</evidence>
<keyword evidence="1" id="KW-0812">Transmembrane</keyword>
<dbReference type="AlphaFoldDB" id="A0A381R843"/>
<dbReference type="EMBL" id="UINC01001738">
    <property type="protein sequence ID" value="SUZ87770.1"/>
    <property type="molecule type" value="Genomic_DNA"/>
</dbReference>
<feature type="transmembrane region" description="Helical" evidence="1">
    <location>
        <begin position="67"/>
        <end position="85"/>
    </location>
</feature>
<protein>
    <submittedName>
        <fullName evidence="2">Uncharacterized protein</fullName>
    </submittedName>
</protein>
<keyword evidence="1" id="KW-0472">Membrane</keyword>
<evidence type="ECO:0000313" key="2">
    <source>
        <dbReference type="EMBL" id="SUZ87770.1"/>
    </source>
</evidence>
<gene>
    <name evidence="2" type="ORF">METZ01_LOCUS40624</name>
</gene>
<reference evidence="2" key="1">
    <citation type="submission" date="2018-05" db="EMBL/GenBank/DDBJ databases">
        <authorList>
            <person name="Lanie J.A."/>
            <person name="Ng W.-L."/>
            <person name="Kazmierczak K.M."/>
            <person name="Andrzejewski T.M."/>
            <person name="Davidsen T.M."/>
            <person name="Wayne K.J."/>
            <person name="Tettelin H."/>
            <person name="Glass J.I."/>
            <person name="Rusch D."/>
            <person name="Podicherti R."/>
            <person name="Tsui H.-C.T."/>
            <person name="Winkler M.E."/>
        </authorList>
    </citation>
    <scope>NUCLEOTIDE SEQUENCE</scope>
</reference>
<accession>A0A381R843</accession>
<organism evidence="2">
    <name type="scientific">marine metagenome</name>
    <dbReference type="NCBI Taxonomy" id="408172"/>
    <lineage>
        <taxon>unclassified sequences</taxon>
        <taxon>metagenomes</taxon>
        <taxon>ecological metagenomes</taxon>
    </lineage>
</organism>